<evidence type="ECO:0000313" key="2">
    <source>
        <dbReference type="Proteomes" id="UP000600365"/>
    </source>
</evidence>
<comment type="caution">
    <text evidence="1">The sequence shown here is derived from an EMBL/GenBank/DDBJ whole genome shotgun (WGS) entry which is preliminary data.</text>
</comment>
<protein>
    <submittedName>
        <fullName evidence="1">Uncharacterized protein</fullName>
    </submittedName>
</protein>
<sequence length="137" mass="15366">MADDPHSHRARLRRRWVTEPPSPDALEAIAALLRLLGGVAIKKAQVPRPIAWDLLTFDEIIRYFVDERPDDPQVHHGALLTRHGLPMGVLCLQLFVDQENKPCLAPSGSPYGRVMAAKQLDRELEGMLAGKELIIFE</sequence>
<name>A0A917XQ85_9ACTN</name>
<dbReference type="Proteomes" id="UP000600365">
    <property type="component" value="Unassembled WGS sequence"/>
</dbReference>
<dbReference type="AlphaFoldDB" id="A0A917XQ85"/>
<dbReference type="EMBL" id="BMMM01000001">
    <property type="protein sequence ID" value="GGN48844.1"/>
    <property type="molecule type" value="Genomic_DNA"/>
</dbReference>
<accession>A0A917XQ85</accession>
<reference evidence="1 2" key="1">
    <citation type="journal article" date="2014" name="Int. J. Syst. Evol. Microbiol.">
        <title>Complete genome sequence of Corynebacterium casei LMG S-19264T (=DSM 44701T), isolated from a smear-ripened cheese.</title>
        <authorList>
            <consortium name="US DOE Joint Genome Institute (JGI-PGF)"/>
            <person name="Walter F."/>
            <person name="Albersmeier A."/>
            <person name="Kalinowski J."/>
            <person name="Ruckert C."/>
        </authorList>
    </citation>
    <scope>NUCLEOTIDE SEQUENCE [LARGE SCALE GENOMIC DNA]</scope>
    <source>
        <strain evidence="1 2">CGMCC 4.7111</strain>
    </source>
</reference>
<gene>
    <name evidence="1" type="ORF">GCM10011579_001950</name>
</gene>
<organism evidence="1 2">
    <name type="scientific">Streptomyces albiflavescens</name>
    <dbReference type="NCBI Taxonomy" id="1623582"/>
    <lineage>
        <taxon>Bacteria</taxon>
        <taxon>Bacillati</taxon>
        <taxon>Actinomycetota</taxon>
        <taxon>Actinomycetes</taxon>
        <taxon>Kitasatosporales</taxon>
        <taxon>Streptomycetaceae</taxon>
        <taxon>Streptomyces</taxon>
    </lineage>
</organism>
<evidence type="ECO:0000313" key="1">
    <source>
        <dbReference type="EMBL" id="GGN48844.1"/>
    </source>
</evidence>
<proteinExistence type="predicted"/>
<keyword evidence="2" id="KW-1185">Reference proteome</keyword>